<dbReference type="InterPro" id="IPR014001">
    <property type="entry name" value="Helicase_ATP-bd"/>
</dbReference>
<comment type="catalytic activity">
    <reaction evidence="11 12">
        <text>ATP + H2O = ADP + phosphate + H(+)</text>
        <dbReference type="Rhea" id="RHEA:13065"/>
        <dbReference type="ChEBI" id="CHEBI:15377"/>
        <dbReference type="ChEBI" id="CHEBI:15378"/>
        <dbReference type="ChEBI" id="CHEBI:30616"/>
        <dbReference type="ChEBI" id="CHEBI:43474"/>
        <dbReference type="ChEBI" id="CHEBI:456216"/>
        <dbReference type="EC" id="5.6.2.4"/>
    </reaction>
</comment>
<dbReference type="GO" id="GO:1990077">
    <property type="term" value="C:primosome complex"/>
    <property type="evidence" value="ECO:0007669"/>
    <property type="project" value="UniProtKB-UniRule"/>
</dbReference>
<dbReference type="Pfam" id="PF18074">
    <property type="entry name" value="PriA_C"/>
    <property type="match status" value="1"/>
</dbReference>
<keyword evidence="5 12" id="KW-0378">Hydrolase</keyword>
<evidence type="ECO:0000313" key="15">
    <source>
        <dbReference type="Proteomes" id="UP000191931"/>
    </source>
</evidence>
<feature type="binding site" evidence="12">
    <location>
        <position position="570"/>
    </location>
    <ligand>
        <name>Zn(2+)</name>
        <dbReference type="ChEBI" id="CHEBI:29105"/>
        <label>2</label>
    </ligand>
</feature>
<dbReference type="FunFam" id="3.40.1440.60:FF:000001">
    <property type="entry name" value="Primosomal protein N"/>
    <property type="match status" value="1"/>
</dbReference>
<dbReference type="GO" id="GO:0008270">
    <property type="term" value="F:zinc ion binding"/>
    <property type="evidence" value="ECO:0007669"/>
    <property type="project" value="UniProtKB-UniRule"/>
</dbReference>
<accession>A0A1W1HGS5</accession>
<dbReference type="GO" id="GO:0006269">
    <property type="term" value="P:DNA replication, synthesis of primer"/>
    <property type="evidence" value="ECO:0007669"/>
    <property type="project" value="UniProtKB-KW"/>
</dbReference>
<dbReference type="EC" id="5.6.2.4" evidence="12"/>
<evidence type="ECO:0000256" key="11">
    <source>
        <dbReference type="ARBA" id="ARBA00048988"/>
    </source>
</evidence>
<dbReference type="GO" id="GO:0003677">
    <property type="term" value="F:DNA binding"/>
    <property type="evidence" value="ECO:0007669"/>
    <property type="project" value="UniProtKB-UniRule"/>
</dbReference>
<evidence type="ECO:0000256" key="12">
    <source>
        <dbReference type="HAMAP-Rule" id="MF_00983"/>
    </source>
</evidence>
<dbReference type="GO" id="GO:0005524">
    <property type="term" value="F:ATP binding"/>
    <property type="evidence" value="ECO:0007669"/>
    <property type="project" value="UniProtKB-UniRule"/>
</dbReference>
<organism evidence="14 15">
    <name type="scientific">Desulfamplus magnetovallimortis</name>
    <dbReference type="NCBI Taxonomy" id="1246637"/>
    <lineage>
        <taxon>Bacteria</taxon>
        <taxon>Pseudomonadati</taxon>
        <taxon>Thermodesulfobacteriota</taxon>
        <taxon>Desulfobacteria</taxon>
        <taxon>Desulfobacterales</taxon>
        <taxon>Desulfobacteraceae</taxon>
        <taxon>Desulfamplus</taxon>
    </lineage>
</organism>
<dbReference type="GO" id="GO:0006302">
    <property type="term" value="P:double-strand break repair"/>
    <property type="evidence" value="ECO:0007669"/>
    <property type="project" value="InterPro"/>
</dbReference>
<dbReference type="SMART" id="SM00490">
    <property type="entry name" value="HELICc"/>
    <property type="match status" value="1"/>
</dbReference>
<dbReference type="PROSITE" id="PS51192">
    <property type="entry name" value="HELICASE_ATP_BIND_1"/>
    <property type="match status" value="1"/>
</dbReference>
<feature type="domain" description="Helicase ATP-binding" evidence="13">
    <location>
        <begin position="329"/>
        <end position="495"/>
    </location>
</feature>
<evidence type="ECO:0000256" key="4">
    <source>
        <dbReference type="ARBA" id="ARBA00022741"/>
    </source>
</evidence>
<dbReference type="Pfam" id="PF00270">
    <property type="entry name" value="DEAD"/>
    <property type="match status" value="1"/>
</dbReference>
<keyword evidence="1 12" id="KW-0639">Primosome</keyword>
<dbReference type="FunFam" id="3.40.50.300:FF:000489">
    <property type="entry name" value="Primosome assembly protein PriA"/>
    <property type="match status" value="1"/>
</dbReference>
<dbReference type="InterPro" id="IPR011545">
    <property type="entry name" value="DEAD/DEAH_box_helicase_dom"/>
</dbReference>
<keyword evidence="15" id="KW-1185">Reference proteome</keyword>
<dbReference type="InterPro" id="IPR040498">
    <property type="entry name" value="PriA_CRR"/>
</dbReference>
<reference evidence="14 15" key="1">
    <citation type="submission" date="2017-03" db="EMBL/GenBank/DDBJ databases">
        <authorList>
            <person name="Afonso C.L."/>
            <person name="Miller P.J."/>
            <person name="Scott M.A."/>
            <person name="Spackman E."/>
            <person name="Goraichik I."/>
            <person name="Dimitrov K.M."/>
            <person name="Suarez D.L."/>
            <person name="Swayne D.E."/>
        </authorList>
    </citation>
    <scope>NUCLEOTIDE SEQUENCE [LARGE SCALE GENOMIC DNA]</scope>
    <source>
        <strain evidence="14">PRJEB14757</strain>
    </source>
</reference>
<feature type="binding site" evidence="12">
    <location>
        <position position="588"/>
    </location>
    <ligand>
        <name>Zn(2+)</name>
        <dbReference type="ChEBI" id="CHEBI:29105"/>
        <label>2</label>
    </ligand>
</feature>
<name>A0A1W1HGS5_9BACT</name>
<comment type="similarity">
    <text evidence="12">Belongs to the helicase family. PriA subfamily.</text>
</comment>
<keyword evidence="10 12" id="KW-0413">Isomerase</keyword>
<dbReference type="PANTHER" id="PTHR30580:SF0">
    <property type="entry name" value="PRIMOSOMAL PROTEIN N"/>
    <property type="match status" value="1"/>
</dbReference>
<evidence type="ECO:0000256" key="1">
    <source>
        <dbReference type="ARBA" id="ARBA00022515"/>
    </source>
</evidence>
<sequence length="868" mass="97649">MNRENQIQPTIQTATNDQGRYVDVAVALPIHHTFTYEIPPHLMHRIKIGMRVLVPFGRRRITGYVVSIKQNFNSTYKTRLILDLLDDAPLFPASMVDFFTWISRYYIHPPGEVIKTALPLGLDSHDITVITPTSKGIAALEEENLTPAESSILSLLIKKGSIPAKEITNKKTKNKNHKIEPTNQKTEIAKHKTKTSAENRVTGSHALIKKMEENGLVTLTSSLKKDRTRLKTETFISVETLPEKDEMSSLSRKRQEMLSIIKEKGEISLGSLRKIFPTATKLVKYMVEAGYVKTTEKQVFRDPFGDTVDPDIPPELTEEQAAAVQQVKDNLDSGFNRYLLSGVTGSGKTEVYLRLVTEAINRNMGAIVLVPEISLISQTERRFRARFGNRIAVLHSALSSGELLDQWHSIASGELSIVIGARSAIFAPVKNPGIIIVDEEHDSSYKQENGLRYNARDLAVVRAQQHNISVILGSATPSIQSSFNTYQGKFREIKLTKRVNRHELPEITLIDLKKYKDYRGREKLVTPELTKEIAACLARGEQALIFLNRRGFATFPVCEACGEAIKCRFCDITMTLHRDKDAFQCHLCGFSSSASMSCPHCKSPKIKPLGFGTEKIENLLKGMFPHARVARLDQDTGSRKGATVQILKKVKNHTVDIIVGTQMLAKGHDFPDITLVGIICADLSLNFPDFRAGERTFQLLAQVAGRAGRGTKKGKVIMQTYNPDHFSIEASRKQDFLQFYNSEIPFRQALSYPPFSRIIQLKISGCDMEKVKKHAIAMGEMCHYFLNQLRQEYKDNNRGENLPELVDILGPIEAGIPKIAMRYRWQILLKSASAQILNNLVRCMIQDQKKFSTRDVSVGIDVDPYFMM</sequence>
<evidence type="ECO:0000256" key="10">
    <source>
        <dbReference type="ARBA" id="ARBA00023235"/>
    </source>
</evidence>
<keyword evidence="2 12" id="KW-0235">DNA replication</keyword>
<dbReference type="STRING" id="1246637.MTBBW1_370006"/>
<evidence type="ECO:0000256" key="2">
    <source>
        <dbReference type="ARBA" id="ARBA00022705"/>
    </source>
</evidence>
<dbReference type="PANTHER" id="PTHR30580">
    <property type="entry name" value="PRIMOSOMAL PROTEIN N"/>
    <property type="match status" value="1"/>
</dbReference>
<dbReference type="InterPro" id="IPR042115">
    <property type="entry name" value="PriA_3primeBD_sf"/>
</dbReference>
<dbReference type="GO" id="GO:0016887">
    <property type="term" value="F:ATP hydrolysis activity"/>
    <property type="evidence" value="ECO:0007669"/>
    <property type="project" value="RHEA"/>
</dbReference>
<dbReference type="GO" id="GO:0043138">
    <property type="term" value="F:3'-5' DNA helicase activity"/>
    <property type="evidence" value="ECO:0007669"/>
    <property type="project" value="UniProtKB-EC"/>
</dbReference>
<dbReference type="AlphaFoldDB" id="A0A1W1HGS5"/>
<dbReference type="Gene3D" id="3.40.1440.60">
    <property type="entry name" value="PriA, 3(prime) DNA-binding domain"/>
    <property type="match status" value="1"/>
</dbReference>
<keyword evidence="8 12" id="KW-0067">ATP-binding</keyword>
<protein>
    <recommendedName>
        <fullName evidence="12">Replication restart protein PriA</fullName>
    </recommendedName>
    <alternativeName>
        <fullName evidence="12">ATP-dependent DNA helicase PriA</fullName>
        <ecNumber evidence="12">5.6.2.4</ecNumber>
    </alternativeName>
    <alternativeName>
        <fullName evidence="12">DNA 3'-5' helicase PriA</fullName>
    </alternativeName>
</protein>
<dbReference type="InterPro" id="IPR041222">
    <property type="entry name" value="PriA_3primeBD"/>
</dbReference>
<keyword evidence="4 12" id="KW-0547">Nucleotide-binding</keyword>
<evidence type="ECO:0000256" key="9">
    <source>
        <dbReference type="ARBA" id="ARBA00023125"/>
    </source>
</evidence>
<dbReference type="Pfam" id="PF17764">
    <property type="entry name" value="PriA_3primeBD"/>
    <property type="match status" value="1"/>
</dbReference>
<evidence type="ECO:0000256" key="5">
    <source>
        <dbReference type="ARBA" id="ARBA00022801"/>
    </source>
</evidence>
<dbReference type="OrthoDB" id="9759544at2"/>
<comment type="catalytic activity">
    <reaction evidence="12">
        <text>Couples ATP hydrolysis with the unwinding of duplex DNA by translocating in the 3'-5' direction.</text>
        <dbReference type="EC" id="5.6.2.4"/>
    </reaction>
</comment>
<dbReference type="InterPro" id="IPR027417">
    <property type="entry name" value="P-loop_NTPase"/>
</dbReference>
<feature type="binding site" evidence="12">
    <location>
        <position position="567"/>
    </location>
    <ligand>
        <name>Zn(2+)</name>
        <dbReference type="ChEBI" id="CHEBI:29105"/>
        <label>2</label>
    </ligand>
</feature>
<dbReference type="InterPro" id="IPR041236">
    <property type="entry name" value="PriA_C"/>
</dbReference>
<dbReference type="RefSeq" id="WP_080800461.1">
    <property type="nucleotide sequence ID" value="NZ_LT828541.1"/>
</dbReference>
<feature type="binding site" evidence="12">
    <location>
        <position position="585"/>
    </location>
    <ligand>
        <name>Zn(2+)</name>
        <dbReference type="ChEBI" id="CHEBI:29105"/>
        <label>2</label>
    </ligand>
</feature>
<dbReference type="Pfam" id="PF18319">
    <property type="entry name" value="Zn_ribbon_PriA"/>
    <property type="match status" value="1"/>
</dbReference>
<proteinExistence type="inferred from homology"/>
<dbReference type="Pfam" id="PF00271">
    <property type="entry name" value="Helicase_C"/>
    <property type="match status" value="1"/>
</dbReference>
<gene>
    <name evidence="12 14" type="primary">priA</name>
    <name evidence="14" type="ORF">MTBBW1_370006</name>
</gene>
<dbReference type="Proteomes" id="UP000191931">
    <property type="component" value="Unassembled WGS sequence"/>
</dbReference>
<feature type="binding site" evidence="12">
    <location>
        <position position="598"/>
    </location>
    <ligand>
        <name>Zn(2+)</name>
        <dbReference type="ChEBI" id="CHEBI:29105"/>
        <label>1</label>
    </ligand>
</feature>
<dbReference type="CDD" id="cd17929">
    <property type="entry name" value="DEXHc_priA"/>
    <property type="match status" value="1"/>
</dbReference>
<keyword evidence="3 12" id="KW-0479">Metal-binding</keyword>
<keyword evidence="6 12" id="KW-0347">Helicase</keyword>
<evidence type="ECO:0000256" key="7">
    <source>
        <dbReference type="ARBA" id="ARBA00022833"/>
    </source>
</evidence>
<evidence type="ECO:0000256" key="8">
    <source>
        <dbReference type="ARBA" id="ARBA00022840"/>
    </source>
</evidence>
<evidence type="ECO:0000256" key="6">
    <source>
        <dbReference type="ARBA" id="ARBA00022806"/>
    </source>
</evidence>
<dbReference type="HAMAP" id="MF_00983">
    <property type="entry name" value="PriA"/>
    <property type="match status" value="1"/>
</dbReference>
<dbReference type="InterPro" id="IPR001650">
    <property type="entry name" value="Helicase_C-like"/>
</dbReference>
<dbReference type="GO" id="GO:0006270">
    <property type="term" value="P:DNA replication initiation"/>
    <property type="evidence" value="ECO:0007669"/>
    <property type="project" value="TreeGrafter"/>
</dbReference>
<dbReference type="SUPFAM" id="SSF52540">
    <property type="entry name" value="P-loop containing nucleoside triphosphate hydrolases"/>
    <property type="match status" value="1"/>
</dbReference>
<evidence type="ECO:0000259" key="13">
    <source>
        <dbReference type="PROSITE" id="PS51192"/>
    </source>
</evidence>
<evidence type="ECO:0000256" key="3">
    <source>
        <dbReference type="ARBA" id="ARBA00022723"/>
    </source>
</evidence>
<dbReference type="GO" id="GO:0006310">
    <property type="term" value="P:DNA recombination"/>
    <property type="evidence" value="ECO:0007669"/>
    <property type="project" value="InterPro"/>
</dbReference>
<feature type="binding site" evidence="12">
    <location>
        <position position="561"/>
    </location>
    <ligand>
        <name>Zn(2+)</name>
        <dbReference type="ChEBI" id="CHEBI:29105"/>
        <label>1</label>
    </ligand>
</feature>
<dbReference type="Gene3D" id="3.40.50.300">
    <property type="entry name" value="P-loop containing nucleotide triphosphate hydrolases"/>
    <property type="match status" value="2"/>
</dbReference>
<feature type="binding site" evidence="12">
    <location>
        <position position="601"/>
    </location>
    <ligand>
        <name>Zn(2+)</name>
        <dbReference type="ChEBI" id="CHEBI:29105"/>
        <label>1</label>
    </ligand>
</feature>
<keyword evidence="7 12" id="KW-0862">Zinc</keyword>
<dbReference type="NCBIfam" id="TIGR00595">
    <property type="entry name" value="priA"/>
    <property type="match status" value="1"/>
</dbReference>
<dbReference type="InterPro" id="IPR005259">
    <property type="entry name" value="PriA"/>
</dbReference>
<feature type="binding site" evidence="12">
    <location>
        <position position="558"/>
    </location>
    <ligand>
        <name>Zn(2+)</name>
        <dbReference type="ChEBI" id="CHEBI:29105"/>
        <label>1</label>
    </ligand>
</feature>
<dbReference type="EMBL" id="FWEV01000278">
    <property type="protein sequence ID" value="SLM31582.1"/>
    <property type="molecule type" value="Genomic_DNA"/>
</dbReference>
<comment type="function">
    <text evidence="12">Initiates the restart of stalled replication forks, which reloads the replicative helicase on sites other than the origin of replication. Recognizes and binds to abandoned replication forks and remodels them to uncover a helicase loading site. Promotes assembly of the primosome at these replication forks.</text>
</comment>
<evidence type="ECO:0000313" key="14">
    <source>
        <dbReference type="EMBL" id="SLM31582.1"/>
    </source>
</evidence>
<comment type="subunit">
    <text evidence="12">Component of the replication restart primosome.</text>
</comment>
<dbReference type="SMART" id="SM00487">
    <property type="entry name" value="DEXDc"/>
    <property type="match status" value="1"/>
</dbReference>
<keyword evidence="9 12" id="KW-0238">DNA-binding</keyword>
<comment type="cofactor">
    <cofactor evidence="12">
        <name>Zn(2+)</name>
        <dbReference type="ChEBI" id="CHEBI:29105"/>
    </cofactor>
    <text evidence="12">Binds 2 zinc ions per subunit.</text>
</comment>